<reference evidence="3 4" key="1">
    <citation type="journal article" date="2021" name="Commun. Biol.">
        <title>The genome of Shorea leprosula (Dipterocarpaceae) highlights the ecological relevance of drought in aseasonal tropical rainforests.</title>
        <authorList>
            <person name="Ng K.K.S."/>
            <person name="Kobayashi M.J."/>
            <person name="Fawcett J.A."/>
            <person name="Hatakeyama M."/>
            <person name="Paape T."/>
            <person name="Ng C.H."/>
            <person name="Ang C.C."/>
            <person name="Tnah L.H."/>
            <person name="Lee C.T."/>
            <person name="Nishiyama T."/>
            <person name="Sese J."/>
            <person name="O'Brien M.J."/>
            <person name="Copetti D."/>
            <person name="Mohd Noor M.I."/>
            <person name="Ong R.C."/>
            <person name="Putra M."/>
            <person name="Sireger I.Z."/>
            <person name="Indrioko S."/>
            <person name="Kosugi Y."/>
            <person name="Izuno A."/>
            <person name="Isagi Y."/>
            <person name="Lee S.L."/>
            <person name="Shimizu K.K."/>
        </authorList>
    </citation>
    <scope>NUCLEOTIDE SEQUENCE [LARGE SCALE GENOMIC DNA]</scope>
    <source>
        <strain evidence="3">214</strain>
    </source>
</reference>
<feature type="region of interest" description="Disordered" evidence="1">
    <location>
        <begin position="63"/>
        <end position="163"/>
    </location>
</feature>
<evidence type="ECO:0000256" key="1">
    <source>
        <dbReference type="SAM" id="MobiDB-lite"/>
    </source>
</evidence>
<feature type="compositionally biased region" description="Basic and acidic residues" evidence="1">
    <location>
        <begin position="135"/>
        <end position="152"/>
    </location>
</feature>
<feature type="compositionally biased region" description="Basic and acidic residues" evidence="1">
    <location>
        <begin position="108"/>
        <end position="122"/>
    </location>
</feature>
<sequence length="163" mass="17432">MSAAAQTQTQQPVFIDPNTVIGQAPPSHHDSNGSFGTVFIVLAVIIVISAIACCLGRLCNGRLSKPKPPKQNNNHGQGQKSQNHHGHGQKSQNHHGQGQKSQNQRGVRPKEGDIEFGFDNKRMPPIAKPAGNGDLRGHRMPERGEFRGETKPADAGGELRGGA</sequence>
<evidence type="ECO:0008006" key="5">
    <source>
        <dbReference type="Google" id="ProtNLM"/>
    </source>
</evidence>
<gene>
    <name evidence="3" type="ORF">SLEP1_g25378</name>
</gene>
<keyword evidence="2" id="KW-0472">Membrane</keyword>
<protein>
    <recommendedName>
        <fullName evidence="5">Transmembrane protein</fullName>
    </recommendedName>
</protein>
<feature type="transmembrane region" description="Helical" evidence="2">
    <location>
        <begin position="35"/>
        <end position="58"/>
    </location>
</feature>
<keyword evidence="2" id="KW-1133">Transmembrane helix</keyword>
<feature type="compositionally biased region" description="Polar residues" evidence="1">
    <location>
        <begin position="89"/>
        <end position="105"/>
    </location>
</feature>
<evidence type="ECO:0000313" key="4">
    <source>
        <dbReference type="Proteomes" id="UP001054252"/>
    </source>
</evidence>
<comment type="caution">
    <text evidence="3">The sequence shown here is derived from an EMBL/GenBank/DDBJ whole genome shotgun (WGS) entry which is preliminary data.</text>
</comment>
<evidence type="ECO:0000313" key="3">
    <source>
        <dbReference type="EMBL" id="GKV14514.1"/>
    </source>
</evidence>
<dbReference type="EMBL" id="BPVZ01000041">
    <property type="protein sequence ID" value="GKV14514.1"/>
    <property type="molecule type" value="Genomic_DNA"/>
</dbReference>
<dbReference type="PANTHER" id="PTHR33429">
    <property type="entry name" value="OS02G0708000 PROTEIN-RELATED"/>
    <property type="match status" value="1"/>
</dbReference>
<feature type="region of interest" description="Disordered" evidence="1">
    <location>
        <begin position="1"/>
        <end position="28"/>
    </location>
</feature>
<keyword evidence="4" id="KW-1185">Reference proteome</keyword>
<feature type="compositionally biased region" description="Polar residues" evidence="1">
    <location>
        <begin position="1"/>
        <end position="12"/>
    </location>
</feature>
<keyword evidence="2" id="KW-0812">Transmembrane</keyword>
<proteinExistence type="predicted"/>
<organism evidence="3 4">
    <name type="scientific">Rubroshorea leprosula</name>
    <dbReference type="NCBI Taxonomy" id="152421"/>
    <lineage>
        <taxon>Eukaryota</taxon>
        <taxon>Viridiplantae</taxon>
        <taxon>Streptophyta</taxon>
        <taxon>Embryophyta</taxon>
        <taxon>Tracheophyta</taxon>
        <taxon>Spermatophyta</taxon>
        <taxon>Magnoliopsida</taxon>
        <taxon>eudicotyledons</taxon>
        <taxon>Gunneridae</taxon>
        <taxon>Pentapetalae</taxon>
        <taxon>rosids</taxon>
        <taxon>malvids</taxon>
        <taxon>Malvales</taxon>
        <taxon>Dipterocarpaceae</taxon>
        <taxon>Rubroshorea</taxon>
    </lineage>
</organism>
<feature type="compositionally biased region" description="Polar residues" evidence="1">
    <location>
        <begin position="70"/>
        <end position="81"/>
    </location>
</feature>
<dbReference type="AlphaFoldDB" id="A0AAV5JIJ6"/>
<dbReference type="Proteomes" id="UP001054252">
    <property type="component" value="Unassembled WGS sequence"/>
</dbReference>
<dbReference type="PANTHER" id="PTHR33429:SF7">
    <property type="entry name" value="OS02G0708000 PROTEIN"/>
    <property type="match status" value="1"/>
</dbReference>
<accession>A0AAV5JIJ6</accession>
<name>A0AAV5JIJ6_9ROSI</name>
<evidence type="ECO:0000256" key="2">
    <source>
        <dbReference type="SAM" id="Phobius"/>
    </source>
</evidence>